<organism evidence="1 2">
    <name type="scientific">Thlaspi arvense</name>
    <name type="common">Field penny-cress</name>
    <dbReference type="NCBI Taxonomy" id="13288"/>
    <lineage>
        <taxon>Eukaryota</taxon>
        <taxon>Viridiplantae</taxon>
        <taxon>Streptophyta</taxon>
        <taxon>Embryophyta</taxon>
        <taxon>Tracheophyta</taxon>
        <taxon>Spermatophyta</taxon>
        <taxon>Magnoliopsida</taxon>
        <taxon>eudicotyledons</taxon>
        <taxon>Gunneridae</taxon>
        <taxon>Pentapetalae</taxon>
        <taxon>rosids</taxon>
        <taxon>malvids</taxon>
        <taxon>Brassicales</taxon>
        <taxon>Brassicaceae</taxon>
        <taxon>Thlaspideae</taxon>
        <taxon>Thlaspi</taxon>
    </lineage>
</organism>
<dbReference type="AlphaFoldDB" id="A0AAU9SRH5"/>
<gene>
    <name evidence="1" type="ORF">TAV2_LOCUS22099</name>
</gene>
<accession>A0AAU9SRH5</accession>
<protein>
    <submittedName>
        <fullName evidence="1">Uncharacterized protein</fullName>
    </submittedName>
</protein>
<dbReference type="EMBL" id="OU466862">
    <property type="protein sequence ID" value="CAH2069489.1"/>
    <property type="molecule type" value="Genomic_DNA"/>
</dbReference>
<evidence type="ECO:0000313" key="2">
    <source>
        <dbReference type="Proteomes" id="UP000836841"/>
    </source>
</evidence>
<evidence type="ECO:0000313" key="1">
    <source>
        <dbReference type="EMBL" id="CAH2069489.1"/>
    </source>
</evidence>
<sequence>MDPRHASPGRGTFLRLPLRLLDIVMRKLLRGRILAKFRIPSVTSPHLPVTRAGIDKSELGVPRLVTVLLKVTEKELLDPGSFADIEG</sequence>
<reference evidence="1 2" key="1">
    <citation type="submission" date="2022-03" db="EMBL/GenBank/DDBJ databases">
        <authorList>
            <person name="Nunn A."/>
            <person name="Chopra R."/>
            <person name="Nunn A."/>
            <person name="Contreras Garrido A."/>
        </authorList>
    </citation>
    <scope>NUCLEOTIDE SEQUENCE [LARGE SCALE GENOMIC DNA]</scope>
</reference>
<dbReference type="Proteomes" id="UP000836841">
    <property type="component" value="Chromosome 6"/>
</dbReference>
<proteinExistence type="predicted"/>
<keyword evidence="2" id="KW-1185">Reference proteome</keyword>
<name>A0AAU9SRH5_THLAR</name>